<dbReference type="HOGENOM" id="CLU_786800_0_0_0"/>
<evidence type="ECO:0000313" key="3">
    <source>
        <dbReference type="Proteomes" id="UP000030661"/>
    </source>
</evidence>
<dbReference type="eggNOG" id="COG0515">
    <property type="taxonomic scope" value="Bacteria"/>
</dbReference>
<dbReference type="AlphaFoldDB" id="A0A081C825"/>
<reference evidence="2" key="1">
    <citation type="journal article" date="2015" name="PeerJ">
        <title>First genomic representation of candidate bacterial phylum KSB3 points to enhanced environmental sensing as a trigger of wastewater bulking.</title>
        <authorList>
            <person name="Sekiguchi Y."/>
            <person name="Ohashi A."/>
            <person name="Parks D.H."/>
            <person name="Yamauchi T."/>
            <person name="Tyson G.W."/>
            <person name="Hugenholtz P."/>
        </authorList>
    </citation>
    <scope>NUCLEOTIDE SEQUENCE [LARGE SCALE GENOMIC DNA]</scope>
</reference>
<dbReference type="Pfam" id="PF07603">
    <property type="entry name" value="Lcl_C"/>
    <property type="match status" value="1"/>
</dbReference>
<gene>
    <name evidence="2" type="ORF">U27_00628</name>
</gene>
<dbReference type="Proteomes" id="UP000030661">
    <property type="component" value="Unassembled WGS sequence"/>
</dbReference>
<keyword evidence="3" id="KW-1185">Reference proteome</keyword>
<proteinExistence type="predicted"/>
<name>A0A081C825_VECG1</name>
<feature type="domain" description="Lcl C-terminal" evidence="1">
    <location>
        <begin position="231"/>
        <end position="349"/>
    </location>
</feature>
<dbReference type="InterPro" id="IPR011460">
    <property type="entry name" value="Lcl_C"/>
</dbReference>
<dbReference type="STRING" id="1499967.U27_00628"/>
<accession>A0A081C825</accession>
<evidence type="ECO:0000313" key="2">
    <source>
        <dbReference type="EMBL" id="GAK60730.1"/>
    </source>
</evidence>
<protein>
    <recommendedName>
        <fullName evidence="1">Lcl C-terminal domain-containing protein</fullName>
    </recommendedName>
</protein>
<evidence type="ECO:0000259" key="1">
    <source>
        <dbReference type="Pfam" id="PF07603"/>
    </source>
</evidence>
<organism evidence="2">
    <name type="scientific">Vecturithrix granuli</name>
    <dbReference type="NCBI Taxonomy" id="1499967"/>
    <lineage>
        <taxon>Bacteria</taxon>
        <taxon>Candidatus Moduliflexota</taxon>
        <taxon>Candidatus Vecturitrichia</taxon>
        <taxon>Candidatus Vecturitrichales</taxon>
        <taxon>Candidatus Vecturitrichaceae</taxon>
        <taxon>Candidatus Vecturithrix</taxon>
    </lineage>
</organism>
<dbReference type="eggNOG" id="COG1262">
    <property type="taxonomic scope" value="Bacteria"/>
</dbReference>
<sequence>MPETSLAQKNARRRVEMFKREYERGLVLLACHAALPVVLNTELLHLIRINFFLDASQPLSYLDESDLLLSPICQEIGTDLYEIESEVRTLLLQELVSEYTHERVRAVAGLLWQYLDQRSPWEDHIRLKRAQQLTALNFLNPEAARQWIAQAEERSDASQEGLKDWFVAMYQELQRTGFLEAKDTGAGKELIRPRSEPLTVSEVEFREVFGLDENQRPLEYIHNEFEERGEVIVDHATGLMWQQSGSDNWLLYEGAQKYVADLNRRKFAGYNDWRLPTIPELMSLLEPQEQSNGLYIKPIFDKKQWWCWSADRRQKKGEGSAQSAWHLSFTSGNVDWIILSLDYYVRCVRSGQ</sequence>
<dbReference type="EMBL" id="DF820474">
    <property type="protein sequence ID" value="GAK60730.1"/>
    <property type="molecule type" value="Genomic_DNA"/>
</dbReference>